<proteinExistence type="predicted"/>
<name>A0ABU3V5P9_9ACTN</name>
<dbReference type="RefSeq" id="WP_266944470.1">
    <property type="nucleotide sequence ID" value="NZ_JAPEMK010000002.1"/>
</dbReference>
<keyword evidence="1" id="KW-0614">Plasmid</keyword>
<geneLocation type="plasmid" evidence="1">
    <name>unnamed1</name>
</geneLocation>
<evidence type="ECO:0008006" key="3">
    <source>
        <dbReference type="Google" id="ProtNLM"/>
    </source>
</evidence>
<protein>
    <recommendedName>
        <fullName evidence="3">Cthe-2314-like HEPN domain-containing protein</fullName>
    </recommendedName>
</protein>
<sequence length="251" mass="28328">MVIMRMGIEAADGFPCDAFDRAYYEAVVRTPGIYSADLQAGVVITEVKTQITTALQAVLYRHRRARETALELTDLVNLPREDRPSDWHFTTQTRLFEFFVSLHSAFESSFYGLYFAGSRLDRQRFTFADDPGKYQRVKVQSTTETFQAAWPNEPLPKAMSDLRADSFYDRLGKVRNRLAHRIAPGFEHRITLHADGITGGGSLTSGQQGEDYELAWQGEPLATMIPSTLTQAEEKLDVLWDAAAAFFASRQ</sequence>
<evidence type="ECO:0000313" key="2">
    <source>
        <dbReference type="Proteomes" id="UP001257627"/>
    </source>
</evidence>
<dbReference type="Proteomes" id="UP001257627">
    <property type="component" value="Unassembled WGS sequence"/>
</dbReference>
<comment type="caution">
    <text evidence="1">The sequence shown here is derived from an EMBL/GenBank/DDBJ whole genome shotgun (WGS) entry which is preliminary data.</text>
</comment>
<organism evidence="1 2">
    <name type="scientific">Streptomyces mirabilis</name>
    <dbReference type="NCBI Taxonomy" id="68239"/>
    <lineage>
        <taxon>Bacteria</taxon>
        <taxon>Bacillati</taxon>
        <taxon>Actinomycetota</taxon>
        <taxon>Actinomycetes</taxon>
        <taxon>Kitasatosporales</taxon>
        <taxon>Streptomycetaceae</taxon>
        <taxon>Streptomyces</taxon>
    </lineage>
</organism>
<evidence type="ECO:0000313" key="1">
    <source>
        <dbReference type="EMBL" id="MDU9001485.1"/>
    </source>
</evidence>
<dbReference type="EMBL" id="JARAKF010000003">
    <property type="protein sequence ID" value="MDU9001485.1"/>
    <property type="molecule type" value="Genomic_DNA"/>
</dbReference>
<gene>
    <name evidence="1" type="ORF">PU648_56575</name>
</gene>
<keyword evidence="2" id="KW-1185">Reference proteome</keyword>
<reference evidence="1 2" key="1">
    <citation type="submission" date="2023-02" db="EMBL/GenBank/DDBJ databases">
        <authorList>
            <person name="Maleckis M."/>
        </authorList>
    </citation>
    <scope>NUCLEOTIDE SEQUENCE [LARGE SCALE GENOMIC DNA]</scope>
    <source>
        <strain evidence="1 2">P8-A2</strain>
        <plasmid evidence="1">unnamed1</plasmid>
    </source>
</reference>
<accession>A0ABU3V5P9</accession>